<dbReference type="KEGG" id="sbh:SBI_04848"/>
<sequence length="70" mass="7485">MKGRSVTTPIAWQKSSFSETHGACVELAAADGAIRLRESDDPHIVITTTPRPLGTLIRGIKAGEFDHLGV</sequence>
<dbReference type="EMBL" id="CP002047">
    <property type="protein sequence ID" value="ADI07968.1"/>
    <property type="molecule type" value="Genomic_DNA"/>
</dbReference>
<dbReference type="Pfam" id="PF04149">
    <property type="entry name" value="DUF397"/>
    <property type="match status" value="1"/>
</dbReference>
<evidence type="ECO:0000313" key="2">
    <source>
        <dbReference type="EMBL" id="ADI07968.1"/>
    </source>
</evidence>
<evidence type="ECO:0000313" key="3">
    <source>
        <dbReference type="Proteomes" id="UP000000377"/>
    </source>
</evidence>
<dbReference type="Proteomes" id="UP000000377">
    <property type="component" value="Chromosome"/>
</dbReference>
<name>D7C167_STRBB</name>
<keyword evidence="3" id="KW-1185">Reference proteome</keyword>
<reference evidence="2 3" key="1">
    <citation type="journal article" date="2010" name="J. Bacteriol.">
        <title>Genome sequence of the milbemycin-producing bacterium Streptomyces bingchenggensis.</title>
        <authorList>
            <person name="Wang X.J."/>
            <person name="Yan Y.J."/>
            <person name="Zhang B."/>
            <person name="An J."/>
            <person name="Wang J.J."/>
            <person name="Tian J."/>
            <person name="Jiang L."/>
            <person name="Chen Y.H."/>
            <person name="Huang S.X."/>
            <person name="Yin M."/>
            <person name="Zhang J."/>
            <person name="Gao A.L."/>
            <person name="Liu C.X."/>
            <person name="Zhu Z.X."/>
            <person name="Xiang W.S."/>
        </authorList>
    </citation>
    <scope>NUCLEOTIDE SEQUENCE [LARGE SCALE GENOMIC DNA]</scope>
    <source>
        <strain evidence="2 3">BCW-1</strain>
    </source>
</reference>
<dbReference type="eggNOG" id="COG3039">
    <property type="taxonomic scope" value="Bacteria"/>
</dbReference>
<accession>D7C167</accession>
<dbReference type="AlphaFoldDB" id="D7C167"/>
<dbReference type="RefSeq" id="WP_014177438.1">
    <property type="nucleotide sequence ID" value="NC_016582.1"/>
</dbReference>
<protein>
    <recommendedName>
        <fullName evidence="1">DUF397 domain-containing protein</fullName>
    </recommendedName>
</protein>
<dbReference type="PATRIC" id="fig|749414.3.peg.5009"/>
<gene>
    <name evidence="2" type="ordered locus">SBI_04848</name>
</gene>
<dbReference type="InterPro" id="IPR007278">
    <property type="entry name" value="DUF397"/>
</dbReference>
<dbReference type="HOGENOM" id="CLU_131550_1_2_11"/>
<evidence type="ECO:0000259" key="1">
    <source>
        <dbReference type="Pfam" id="PF04149"/>
    </source>
</evidence>
<dbReference type="STRING" id="749414.SBI_04848"/>
<proteinExistence type="predicted"/>
<organism evidence="2 3">
    <name type="scientific">Streptomyces bingchenggensis (strain BCW-1)</name>
    <dbReference type="NCBI Taxonomy" id="749414"/>
    <lineage>
        <taxon>Bacteria</taxon>
        <taxon>Bacillati</taxon>
        <taxon>Actinomycetota</taxon>
        <taxon>Actinomycetes</taxon>
        <taxon>Kitasatosporales</taxon>
        <taxon>Streptomycetaceae</taxon>
        <taxon>Streptomyces</taxon>
    </lineage>
</organism>
<feature type="domain" description="DUF397" evidence="1">
    <location>
        <begin position="11"/>
        <end position="61"/>
    </location>
</feature>